<keyword evidence="4" id="KW-1185">Reference proteome</keyword>
<dbReference type="PANTHER" id="PTHR42842:SF3">
    <property type="entry name" value="FAD_NAD(P)-BINDING OXIDOREDUCTASE FAMILY PROTEIN"/>
    <property type="match status" value="1"/>
</dbReference>
<feature type="domain" description="FAD-dependent protein C-terminal" evidence="2">
    <location>
        <begin position="272"/>
        <end position="469"/>
    </location>
</feature>
<reference evidence="4" key="1">
    <citation type="submission" date="2016-04" db="EMBL/GenBank/DDBJ databases">
        <title>Complete Genome Sequences of Twelve Strains of a Stable Defined Moderately Diverse Mouse Microbiota 2 (sDMDMm2).</title>
        <authorList>
            <person name="Uchimura Y."/>
            <person name="Wyss M."/>
            <person name="Brugiroux S."/>
            <person name="Limenitakis J.P."/>
            <person name="Stecher B."/>
            <person name="McCoy K.D."/>
            <person name="Macpherson A.J."/>
        </authorList>
    </citation>
    <scope>NUCLEOTIDE SEQUENCE [LARGE SCALE GENOMIC DNA]</scope>
    <source>
        <strain evidence="4">YL27</strain>
    </source>
</reference>
<dbReference type="PANTHER" id="PTHR42842">
    <property type="entry name" value="FAD/NAD(P)-BINDING OXIDOREDUCTASE"/>
    <property type="match status" value="1"/>
</dbReference>
<dbReference type="PIRSF" id="PIRSF038984">
    <property type="entry name" value="FAD_binding_protein"/>
    <property type="match status" value="1"/>
</dbReference>
<evidence type="ECO:0000259" key="1">
    <source>
        <dbReference type="Pfam" id="PF01494"/>
    </source>
</evidence>
<dbReference type="GeneID" id="65537042"/>
<accession>A0A1B1SAQ5</accession>
<protein>
    <submittedName>
        <fullName evidence="3">FAD-binding protein</fullName>
    </submittedName>
</protein>
<evidence type="ECO:0000313" key="4">
    <source>
        <dbReference type="Proteomes" id="UP000186351"/>
    </source>
</evidence>
<dbReference type="EMBL" id="CP015402">
    <property type="protein sequence ID" value="ANU63885.1"/>
    <property type="molecule type" value="Genomic_DNA"/>
</dbReference>
<name>A0A1B1SAQ5_9BACT</name>
<dbReference type="KEGG" id="pary:A4V02_09195"/>
<dbReference type="OrthoDB" id="9772594at2"/>
<dbReference type="SUPFAM" id="SSF51905">
    <property type="entry name" value="FAD/NAD(P)-binding domain"/>
    <property type="match status" value="1"/>
</dbReference>
<dbReference type="GO" id="GO:0071949">
    <property type="term" value="F:FAD binding"/>
    <property type="evidence" value="ECO:0007669"/>
    <property type="project" value="InterPro"/>
</dbReference>
<dbReference type="RefSeq" id="WP_068961183.1">
    <property type="nucleotide sequence ID" value="NZ_CAJTAP010000003.1"/>
</dbReference>
<dbReference type="InterPro" id="IPR028348">
    <property type="entry name" value="FAD-binding_protein"/>
</dbReference>
<dbReference type="InterPro" id="IPR036188">
    <property type="entry name" value="FAD/NAD-bd_sf"/>
</dbReference>
<sequence length="526" mass="56721">MYLDIDMRVAPAVAGQPNTLLKAEAAREAGVDADRVKALKIVRRSIDARQRKVVVNVRVRLYLDTLPDSTAIAEPIVYRPVGPDAREAIVVGAGPAGLFAALRLIELGIRPVVLERGKDVDARRRDMARIAREGVVDPDSNYCFGEGGAGAYSDGKLYTRSKKRGSVDKILTVLWQHGASEDILVDAHPHIGTDRLPEVIKAMRHTIERCGGRVLFGTRVERLLTDGDTVTGVATATGDIYRGAVILATGHSARDVYESLAAAGVELEAKGLAIGVRLEHPQQFVDRLQYHSPQGRGRWLPAAEYSMLTRVDGRAVYSFCMCPGGFIIPAASEPGQLVVNGMSPSSRGTRWANSGMVVEILPEDVAEEEGAPSSLKMMRYQQRIEKVFFEEDGGSQNAPAQRMADFVAGRLSADLPPTSYAPGIHAARIDRLLPKEIAGRLRKGFAEFGRKQPGFLTNEAVLIGCETRTSSPVRVPRDPQSLGHVRLRGLYPCGEGAGYAGGIVSAAIDGDRCADSLAGDIEPTHS</sequence>
<feature type="domain" description="FAD-binding" evidence="1">
    <location>
        <begin position="87"/>
        <end position="236"/>
    </location>
</feature>
<dbReference type="STRING" id="1796646.A4V02_09195"/>
<dbReference type="AlphaFoldDB" id="A0A1B1SAQ5"/>
<dbReference type="InterPro" id="IPR049516">
    <property type="entry name" value="FAD-depend_C"/>
</dbReference>
<evidence type="ECO:0000313" key="3">
    <source>
        <dbReference type="EMBL" id="ANU63885.1"/>
    </source>
</evidence>
<dbReference type="Gene3D" id="3.30.70.2700">
    <property type="match status" value="1"/>
</dbReference>
<accession>A0A1Z2XHW1</accession>
<dbReference type="Pfam" id="PF01494">
    <property type="entry name" value="FAD_binding_3"/>
    <property type="match status" value="1"/>
</dbReference>
<proteinExistence type="predicted"/>
<gene>
    <name evidence="3" type="ORF">A4V02_09195</name>
</gene>
<dbReference type="Proteomes" id="UP000186351">
    <property type="component" value="Chromosome"/>
</dbReference>
<dbReference type="PRINTS" id="PR00411">
    <property type="entry name" value="PNDRDTASEI"/>
</dbReference>
<dbReference type="Pfam" id="PF21688">
    <property type="entry name" value="FAD-depend_C"/>
    <property type="match status" value="1"/>
</dbReference>
<dbReference type="Gene3D" id="3.50.50.60">
    <property type="entry name" value="FAD/NAD(P)-binding domain"/>
    <property type="match status" value="2"/>
</dbReference>
<dbReference type="InterPro" id="IPR002938">
    <property type="entry name" value="FAD-bd"/>
</dbReference>
<organism evidence="3 4">
    <name type="scientific">Muribaculum intestinale</name>
    <dbReference type="NCBI Taxonomy" id="1796646"/>
    <lineage>
        <taxon>Bacteria</taxon>
        <taxon>Pseudomonadati</taxon>
        <taxon>Bacteroidota</taxon>
        <taxon>Bacteroidia</taxon>
        <taxon>Bacteroidales</taxon>
        <taxon>Muribaculaceae</taxon>
        <taxon>Muribaculum</taxon>
    </lineage>
</organism>
<evidence type="ECO:0000259" key="2">
    <source>
        <dbReference type="Pfam" id="PF21688"/>
    </source>
</evidence>